<dbReference type="SUPFAM" id="SSF143447">
    <property type="entry name" value="AMMECR1-like"/>
    <property type="match status" value="1"/>
</dbReference>
<sequence>MTSALRDRRFSPIELSELPTLRCSVSLLVEYEDCNDCYDWIVGTHGIIISFQNSRCQTFSATYLPEVALEHNMTKEYAVESLVRKAGYNKPITQSLLSSIKTTRYQSSKCKVTYDEWRSTC</sequence>
<dbReference type="OrthoDB" id="24630at2759"/>
<evidence type="ECO:0000313" key="2">
    <source>
        <dbReference type="EMBL" id="GMI07362.1"/>
    </source>
</evidence>
<dbReference type="InterPro" id="IPR036071">
    <property type="entry name" value="AMMECR1_dom_sf"/>
</dbReference>
<dbReference type="PANTHER" id="PTHR13016:SF0">
    <property type="entry name" value="AMME SYNDROME CANDIDATE GENE 1 PROTEIN"/>
    <property type="match status" value="1"/>
</dbReference>
<dbReference type="EMBL" id="BRXW01000111">
    <property type="protein sequence ID" value="GMI07362.1"/>
    <property type="molecule type" value="Genomic_DNA"/>
</dbReference>
<gene>
    <name evidence="2" type="ORF">TrLO_g7540</name>
</gene>
<accession>A0A9W7CFJ0</accession>
<feature type="domain" description="AMMECR1" evidence="1">
    <location>
        <begin position="1"/>
        <end position="121"/>
    </location>
</feature>
<dbReference type="PROSITE" id="PS51112">
    <property type="entry name" value="AMMECR1"/>
    <property type="match status" value="1"/>
</dbReference>
<dbReference type="InterPro" id="IPR023473">
    <property type="entry name" value="AMMECR1"/>
</dbReference>
<evidence type="ECO:0000259" key="1">
    <source>
        <dbReference type="PROSITE" id="PS51112"/>
    </source>
</evidence>
<organism evidence="2 3">
    <name type="scientific">Triparma laevis f. longispina</name>
    <dbReference type="NCBI Taxonomy" id="1714387"/>
    <lineage>
        <taxon>Eukaryota</taxon>
        <taxon>Sar</taxon>
        <taxon>Stramenopiles</taxon>
        <taxon>Ochrophyta</taxon>
        <taxon>Bolidophyceae</taxon>
        <taxon>Parmales</taxon>
        <taxon>Triparmaceae</taxon>
        <taxon>Triparma</taxon>
    </lineage>
</organism>
<name>A0A9W7CFJ0_9STRA</name>
<proteinExistence type="predicted"/>
<dbReference type="Proteomes" id="UP001165122">
    <property type="component" value="Unassembled WGS sequence"/>
</dbReference>
<dbReference type="Gene3D" id="3.30.1490.150">
    <property type="entry name" value="Hypothetical protein ph0010, domain 2"/>
    <property type="match status" value="1"/>
</dbReference>
<protein>
    <recommendedName>
        <fullName evidence="1">AMMECR1 domain-containing protein</fullName>
    </recommendedName>
</protein>
<evidence type="ECO:0000313" key="3">
    <source>
        <dbReference type="Proteomes" id="UP001165122"/>
    </source>
</evidence>
<comment type="caution">
    <text evidence="2">The sequence shown here is derived from an EMBL/GenBank/DDBJ whole genome shotgun (WGS) entry which is preliminary data.</text>
</comment>
<dbReference type="Pfam" id="PF01871">
    <property type="entry name" value="AMMECR1"/>
    <property type="match status" value="1"/>
</dbReference>
<dbReference type="PANTHER" id="PTHR13016">
    <property type="entry name" value="AMMECR1 HOMOLOG"/>
    <property type="match status" value="1"/>
</dbReference>
<dbReference type="AlphaFoldDB" id="A0A9W7CFJ0"/>
<reference evidence="3" key="1">
    <citation type="journal article" date="2023" name="Commun. Biol.">
        <title>Genome analysis of Parmales, the sister group of diatoms, reveals the evolutionary specialization of diatoms from phago-mixotrophs to photoautotrophs.</title>
        <authorList>
            <person name="Ban H."/>
            <person name="Sato S."/>
            <person name="Yoshikawa S."/>
            <person name="Yamada K."/>
            <person name="Nakamura Y."/>
            <person name="Ichinomiya M."/>
            <person name="Sato N."/>
            <person name="Blanc-Mathieu R."/>
            <person name="Endo H."/>
            <person name="Kuwata A."/>
            <person name="Ogata H."/>
        </authorList>
    </citation>
    <scope>NUCLEOTIDE SEQUENCE [LARGE SCALE GENOMIC DNA]</scope>
    <source>
        <strain evidence="3">NIES 3700</strain>
    </source>
</reference>
<dbReference type="InterPro" id="IPR002733">
    <property type="entry name" value="AMMECR1_domain"/>
</dbReference>
<keyword evidence="3" id="KW-1185">Reference proteome</keyword>